<dbReference type="EMBL" id="FQWZ01000002">
    <property type="protein sequence ID" value="SHG68154.1"/>
    <property type="molecule type" value="Genomic_DNA"/>
</dbReference>
<dbReference type="Proteomes" id="UP000199758">
    <property type="component" value="Unassembled WGS sequence"/>
</dbReference>
<organism evidence="1 2">
    <name type="scientific">Hydrocarboniphaga daqingensis</name>
    <dbReference type="NCBI Taxonomy" id="490188"/>
    <lineage>
        <taxon>Bacteria</taxon>
        <taxon>Pseudomonadati</taxon>
        <taxon>Pseudomonadota</taxon>
        <taxon>Gammaproteobacteria</taxon>
        <taxon>Nevskiales</taxon>
        <taxon>Nevskiaceae</taxon>
        <taxon>Hydrocarboniphaga</taxon>
    </lineage>
</organism>
<dbReference type="OrthoDB" id="7062063at2"/>
<evidence type="ECO:0000313" key="2">
    <source>
        <dbReference type="Proteomes" id="UP000199758"/>
    </source>
</evidence>
<name>A0A1M5LSP7_9GAMM</name>
<evidence type="ECO:0000313" key="1">
    <source>
        <dbReference type="EMBL" id="SHG68154.1"/>
    </source>
</evidence>
<proteinExistence type="predicted"/>
<keyword evidence="2" id="KW-1185">Reference proteome</keyword>
<accession>A0A1M5LSP7</accession>
<dbReference type="RefSeq" id="WP_139250123.1">
    <property type="nucleotide sequence ID" value="NZ_FQWZ01000002.1"/>
</dbReference>
<dbReference type="AlphaFoldDB" id="A0A1M5LSP7"/>
<reference evidence="1 2" key="1">
    <citation type="submission" date="2016-11" db="EMBL/GenBank/DDBJ databases">
        <authorList>
            <person name="Jaros S."/>
            <person name="Januszkiewicz K."/>
            <person name="Wedrychowicz H."/>
        </authorList>
    </citation>
    <scope>NUCLEOTIDE SEQUENCE [LARGE SCALE GENOMIC DNA]</scope>
    <source>
        <strain evidence="1 2">CGMCC 1.7049</strain>
    </source>
</reference>
<gene>
    <name evidence="1" type="ORF">SAMN04488068_1076</name>
</gene>
<protein>
    <submittedName>
        <fullName evidence="1">Uncharacterized protein</fullName>
    </submittedName>
</protein>
<sequence length="224" mass="24446">MGMLKRWRDRLERRNASLTGDDDAAQTERYRFSAAIPVAGLGSICRIDLQLLREPQRDGERLHLRAHLQTNFGSVLRPALAQAASAEVLDAPRSASRSLAPADRAARLATRGLQRVLATPLAQRIGDSLATHDFNTWVEVQASTEPLNDGAHSLVPQQDKLAAMGIVAARGSGPQNWITRSAQGFAQLSLLQLDKSDLPPDLSRRFGDQPFQLAAAIVNTAERK</sequence>